<proteinExistence type="predicted"/>
<dbReference type="AlphaFoldDB" id="A0A835WPK4"/>
<dbReference type="OrthoDB" id="537812at2759"/>
<name>A0A835WPK4_9CHLO</name>
<feature type="region of interest" description="Disordered" evidence="1">
    <location>
        <begin position="63"/>
        <end position="84"/>
    </location>
</feature>
<reference evidence="2" key="1">
    <citation type="journal article" date="2020" name="bioRxiv">
        <title>Comparative genomics of Chlamydomonas.</title>
        <authorList>
            <person name="Craig R.J."/>
            <person name="Hasan A.R."/>
            <person name="Ness R.W."/>
            <person name="Keightley P.D."/>
        </authorList>
    </citation>
    <scope>NUCLEOTIDE SEQUENCE</scope>
    <source>
        <strain evidence="2">CCAP 11/173</strain>
    </source>
</reference>
<dbReference type="Proteomes" id="UP000613740">
    <property type="component" value="Unassembled WGS sequence"/>
</dbReference>
<gene>
    <name evidence="2" type="ORF">HYH02_004501</name>
</gene>
<evidence type="ECO:0000313" key="3">
    <source>
        <dbReference type="Proteomes" id="UP000613740"/>
    </source>
</evidence>
<feature type="region of interest" description="Disordered" evidence="1">
    <location>
        <begin position="131"/>
        <end position="163"/>
    </location>
</feature>
<dbReference type="EMBL" id="JAEHOD010000010">
    <property type="protein sequence ID" value="KAG2450661.1"/>
    <property type="molecule type" value="Genomic_DNA"/>
</dbReference>
<evidence type="ECO:0000313" key="2">
    <source>
        <dbReference type="EMBL" id="KAG2450661.1"/>
    </source>
</evidence>
<feature type="compositionally biased region" description="Low complexity" evidence="1">
    <location>
        <begin position="131"/>
        <end position="149"/>
    </location>
</feature>
<evidence type="ECO:0000256" key="1">
    <source>
        <dbReference type="SAM" id="MobiDB-lite"/>
    </source>
</evidence>
<feature type="region of interest" description="Disordered" evidence="1">
    <location>
        <begin position="1"/>
        <end position="43"/>
    </location>
</feature>
<keyword evidence="3" id="KW-1185">Reference proteome</keyword>
<accession>A0A835WPK4</accession>
<protein>
    <submittedName>
        <fullName evidence="2">Uncharacterized protein</fullName>
    </submittedName>
</protein>
<organism evidence="2 3">
    <name type="scientific">Chlamydomonas schloesseri</name>
    <dbReference type="NCBI Taxonomy" id="2026947"/>
    <lineage>
        <taxon>Eukaryota</taxon>
        <taxon>Viridiplantae</taxon>
        <taxon>Chlorophyta</taxon>
        <taxon>core chlorophytes</taxon>
        <taxon>Chlorophyceae</taxon>
        <taxon>CS clade</taxon>
        <taxon>Chlamydomonadales</taxon>
        <taxon>Chlamydomonadaceae</taxon>
        <taxon>Chlamydomonas</taxon>
    </lineage>
</organism>
<sequence length="423" mass="45247">MPQKPTLPSLAGRKFKKPPKEPPDGEGGTGLPAIRPSSAQTHAIDSSLPALATLPEDDAVLVDQLPPAPPPYVPRSTGRPPRVTYDGAGDYDIAKKWREGLGADSLSGTVDFTNGAWVMAAGSISTRTSTASSAASGHKRLSLPGQSSAGLGGSPLGPGGPQGSLDWRLAELRGILAQELGAGFPAVQWPPKSVPRRTVESIPIRTFRAELLALKAAGLNLTTLRYLLYSAPGALAVEGVVARLQALRRLSGSADEVETVDLWVRAPPLMTMSQEELGQRLESVEEALAREGRSAAFARDLVRLHPMVLVMRPEARDWRLGLLREVAGGAAVRSWRQELAGAAPMRLGALLTAPKRSLLRLKFTVERGSAPLGMAAIIRWSDAEWAARQPDFGAWEADYLAMEAAEAAREAERRIEWTLLPLT</sequence>
<comment type="caution">
    <text evidence="2">The sequence shown here is derived from an EMBL/GenBank/DDBJ whole genome shotgun (WGS) entry which is preliminary data.</text>
</comment>
<feature type="compositionally biased region" description="Gly residues" evidence="1">
    <location>
        <begin position="150"/>
        <end position="162"/>
    </location>
</feature>